<dbReference type="SUPFAM" id="SSF49899">
    <property type="entry name" value="Concanavalin A-like lectins/glucanases"/>
    <property type="match status" value="1"/>
</dbReference>
<dbReference type="InterPro" id="IPR008964">
    <property type="entry name" value="Invasin/intimin_cell_adhesion"/>
</dbReference>
<dbReference type="InterPro" id="IPR005084">
    <property type="entry name" value="CBM6"/>
</dbReference>
<dbReference type="Gene3D" id="1.20.1270.90">
    <property type="entry name" value="AF1782-like"/>
    <property type="match status" value="1"/>
</dbReference>
<evidence type="ECO:0000256" key="4">
    <source>
        <dbReference type="ARBA" id="ARBA00023295"/>
    </source>
</evidence>
<evidence type="ECO:0000313" key="7">
    <source>
        <dbReference type="Proteomes" id="UP001597448"/>
    </source>
</evidence>
<gene>
    <name evidence="6" type="ORF">ACFSX3_29310</name>
</gene>
<proteinExistence type="inferred from homology"/>
<dbReference type="InterPro" id="IPR003343">
    <property type="entry name" value="Big_2"/>
</dbReference>
<sequence>MKAVNSARKEQKWSRTSVKALLLSLAVLLMLPQWGGGAAAEESGTSLPEPVVAAQGGTNVTDFYNVIMQTGADPWVYKHTDGYYYNTFVNASGVMVRRSKTITGIEAGERSLAWSPVKGTMYSSNVWAPEMHYLKDTDGQYKWYIYVAADNGTNANHRMYVMENASADPMSGSWTFKGKITDATDRWAIDGTVLTVGDQHYFIWSGWEETDGSFQNLYIARMSNPWTISSQRVLLSTPEYDWETSPGRINEGPQITIKGNKINLVYSANGSWTDSYSLGLITASTSADLMNPDSWTKRDQPLFSSANGVYGPGHHSIVTSPDGSEDWIIYHSARWPGSGWTRNVRAQKFTWNADNTPNLGEPVNPNSPIAIPSGEPARIRYQTEEALLVKDPAGTSSPAVRRESSASGGMKITSLANAYDYAQFNVNVPEAGFYVLSVRNSNGSANAGDASHILSVNGGPGASMNIVYSGANRWGASTAKIFLPQGSNILRFTKGNNLADIDSLDLSRLNTSELLFGTPGYTLGLNETRSLPLYTVTGTTYAAVTAGVILNSSDTNVAVIQAGNQVKAAGTGSATITASYNGKTATAAINVKADPRTVQSLALTGPEPVLISGQTPSPLRATAHYNNYEVQNVTASAQYTSSNPGVAAIDPATHTVNAVQPGIAQITAVSGGKQATFRITVIAASDAVQVTSTVKTPSGVVPVLPGVVNAVYHNQPVQPQVTGSELAGLDFSTIGTVQIPVTLKINNQEFSSTISVEVVPGYGLDEIVNQLRSKLANNSYPLGNGAGNYSAAKYDDFVAAVDHAEALAGNAELTLAQFNAELNALAEAEAALLASLITTQNGITYKAYRDFSGDTAGKYPYGITAQDLTNGAAAMVHEEAGNKFLRLTTTAVAGKANLFLPYAGDVNAEGNQRIVIEYRVRLNSSFQYANGAMVRNDSGTGNYSMVTAFDSGKILVQNGGSNKVKVRDFALGTWYAIKMVANWDAKTYSVYINNESVPAATDFAFRHTGGSTLTGQLFGVDGYANASIDFDDFKVRVTGD</sequence>
<dbReference type="PANTHER" id="PTHR43817">
    <property type="entry name" value="GLYCOSYL HYDROLASE"/>
    <property type="match status" value="1"/>
</dbReference>
<dbReference type="CDD" id="cd18820">
    <property type="entry name" value="GH43_LbAraf43-like"/>
    <property type="match status" value="1"/>
</dbReference>
<accession>A0ABW5FGV4</accession>
<dbReference type="Gene3D" id="2.115.10.20">
    <property type="entry name" value="Glycosyl hydrolase domain, family 43"/>
    <property type="match status" value="1"/>
</dbReference>
<dbReference type="Pfam" id="PF04616">
    <property type="entry name" value="Glyco_hydro_43"/>
    <property type="match status" value="1"/>
</dbReference>
<keyword evidence="7" id="KW-1185">Reference proteome</keyword>
<evidence type="ECO:0000256" key="2">
    <source>
        <dbReference type="ARBA" id="ARBA00022729"/>
    </source>
</evidence>
<name>A0ABW5FGV4_9BACL</name>
<dbReference type="RefSeq" id="WP_209990630.1">
    <property type="nucleotide sequence ID" value="NZ_JBHUKY010000078.1"/>
</dbReference>
<comment type="caution">
    <text evidence="6">The sequence shown here is derived from an EMBL/GenBank/DDBJ whole genome shotgun (WGS) entry which is preliminary data.</text>
</comment>
<dbReference type="Proteomes" id="UP001597448">
    <property type="component" value="Unassembled WGS sequence"/>
</dbReference>
<feature type="domain" description="CBM6" evidence="5">
    <location>
        <begin position="379"/>
        <end position="507"/>
    </location>
</feature>
<dbReference type="SUPFAM" id="SSF49373">
    <property type="entry name" value="Invasin/intimin cell-adhesion fragments"/>
    <property type="match status" value="2"/>
</dbReference>
<dbReference type="Gene3D" id="2.60.120.260">
    <property type="entry name" value="Galactose-binding domain-like"/>
    <property type="match status" value="1"/>
</dbReference>
<dbReference type="PANTHER" id="PTHR43817:SF1">
    <property type="entry name" value="HYDROLASE, FAMILY 43, PUTATIVE (AFU_ORTHOLOGUE AFUA_3G01660)-RELATED"/>
    <property type="match status" value="1"/>
</dbReference>
<evidence type="ECO:0000256" key="3">
    <source>
        <dbReference type="ARBA" id="ARBA00022801"/>
    </source>
</evidence>
<dbReference type="SMART" id="SM00635">
    <property type="entry name" value="BID_2"/>
    <property type="match status" value="2"/>
</dbReference>
<dbReference type="InterPro" id="IPR023296">
    <property type="entry name" value="Glyco_hydro_beta-prop_sf"/>
</dbReference>
<keyword evidence="3" id="KW-0378">Hydrolase</keyword>
<evidence type="ECO:0000256" key="1">
    <source>
        <dbReference type="ARBA" id="ARBA00009865"/>
    </source>
</evidence>
<dbReference type="InterPro" id="IPR008979">
    <property type="entry name" value="Galactose-bd-like_sf"/>
</dbReference>
<dbReference type="SUPFAM" id="SSF75005">
    <property type="entry name" value="Arabinanase/levansucrase/invertase"/>
    <property type="match status" value="1"/>
</dbReference>
<dbReference type="Gene3D" id="2.60.40.1080">
    <property type="match status" value="2"/>
</dbReference>
<organism evidence="6 7">
    <name type="scientific">Paenibacillus rhizoplanae</name>
    <dbReference type="NCBI Taxonomy" id="1917181"/>
    <lineage>
        <taxon>Bacteria</taxon>
        <taxon>Bacillati</taxon>
        <taxon>Bacillota</taxon>
        <taxon>Bacilli</taxon>
        <taxon>Bacillales</taxon>
        <taxon>Paenibacillaceae</taxon>
        <taxon>Paenibacillus</taxon>
    </lineage>
</organism>
<dbReference type="InterPro" id="IPR006710">
    <property type="entry name" value="Glyco_hydro_43"/>
</dbReference>
<evidence type="ECO:0000313" key="6">
    <source>
        <dbReference type="EMBL" id="MFD2413974.1"/>
    </source>
</evidence>
<comment type="similarity">
    <text evidence="1">Belongs to the glycosyl hydrolase 43 family.</text>
</comment>
<keyword evidence="4" id="KW-0326">Glycosidase</keyword>
<dbReference type="SUPFAM" id="SSF49785">
    <property type="entry name" value="Galactose-binding domain-like"/>
    <property type="match status" value="1"/>
</dbReference>
<evidence type="ECO:0000259" key="5">
    <source>
        <dbReference type="PROSITE" id="PS51175"/>
    </source>
</evidence>
<dbReference type="PROSITE" id="PS51175">
    <property type="entry name" value="CBM6"/>
    <property type="match status" value="1"/>
</dbReference>
<dbReference type="InterPro" id="IPR013320">
    <property type="entry name" value="ConA-like_dom_sf"/>
</dbReference>
<dbReference type="EMBL" id="JBHUKY010000078">
    <property type="protein sequence ID" value="MFD2413974.1"/>
    <property type="molecule type" value="Genomic_DNA"/>
</dbReference>
<reference evidence="7" key="1">
    <citation type="journal article" date="2019" name="Int. J. Syst. Evol. Microbiol.">
        <title>The Global Catalogue of Microorganisms (GCM) 10K type strain sequencing project: providing services to taxonomists for standard genome sequencing and annotation.</title>
        <authorList>
            <consortium name="The Broad Institute Genomics Platform"/>
            <consortium name="The Broad Institute Genome Sequencing Center for Infectious Disease"/>
            <person name="Wu L."/>
            <person name="Ma J."/>
        </authorList>
    </citation>
    <scope>NUCLEOTIDE SEQUENCE [LARGE SCALE GENOMIC DNA]</scope>
    <source>
        <strain evidence="7">CCM 8725</strain>
    </source>
</reference>
<protein>
    <submittedName>
        <fullName evidence="6">Family 43 glycosylhydrolase</fullName>
    </submittedName>
</protein>
<keyword evidence="2" id="KW-0732">Signal</keyword>